<proteinExistence type="predicted"/>
<keyword evidence="1" id="KW-1133">Transmembrane helix</keyword>
<dbReference type="EMBL" id="LCBL01000005">
    <property type="protein sequence ID" value="KKS08693.1"/>
    <property type="molecule type" value="Genomic_DNA"/>
</dbReference>
<feature type="transmembrane region" description="Helical" evidence="1">
    <location>
        <begin position="170"/>
        <end position="195"/>
    </location>
</feature>
<dbReference type="Proteomes" id="UP000033869">
    <property type="component" value="Unassembled WGS sequence"/>
</dbReference>
<evidence type="ECO:0000256" key="1">
    <source>
        <dbReference type="SAM" id="Phobius"/>
    </source>
</evidence>
<gene>
    <name evidence="2" type="ORF">UU65_C0005G0004</name>
</gene>
<keyword evidence="1" id="KW-0472">Membrane</keyword>
<reference evidence="2 3" key="1">
    <citation type="journal article" date="2015" name="Nature">
        <title>rRNA introns, odd ribosomes, and small enigmatic genomes across a large radiation of phyla.</title>
        <authorList>
            <person name="Brown C.T."/>
            <person name="Hug L.A."/>
            <person name="Thomas B.C."/>
            <person name="Sharon I."/>
            <person name="Castelle C.J."/>
            <person name="Singh A."/>
            <person name="Wilkins M.J."/>
            <person name="Williams K.H."/>
            <person name="Banfield J.F."/>
        </authorList>
    </citation>
    <scope>NUCLEOTIDE SEQUENCE [LARGE SCALE GENOMIC DNA]</scope>
</reference>
<dbReference type="AlphaFoldDB" id="A0A0G0Z6P5"/>
<sequence length="201" mass="22898">MTKIKIKEELWDIVEEALKNEKASAYKMAVIEADKTLDNLMTLKGVPGTSTKDRALKIKEHFSDIRKLMEAFDIKEKILEHLSYNLTSVEVNDALASYQKAIVDIESGGKSIPLKERIKLYLEYYIPKKLKKLRNIAFGIMAFLGLVLFTEDTWIGGEIVKFILGIARFFYYKVIVVLIAAAVVLGLVFVSFIFMEHKNKG</sequence>
<comment type="caution">
    <text evidence="2">The sequence shown here is derived from an EMBL/GenBank/DDBJ whole genome shotgun (WGS) entry which is preliminary data.</text>
</comment>
<organism evidence="2 3">
    <name type="scientific">candidate division CPR2 bacterium GW2011_GWC1_41_48</name>
    <dbReference type="NCBI Taxonomy" id="1618344"/>
    <lineage>
        <taxon>Bacteria</taxon>
        <taxon>Bacteria division CPR2</taxon>
    </lineage>
</organism>
<feature type="transmembrane region" description="Helical" evidence="1">
    <location>
        <begin position="133"/>
        <end position="150"/>
    </location>
</feature>
<accession>A0A0G0Z6P5</accession>
<protein>
    <submittedName>
        <fullName evidence="2">Uncharacterized protein</fullName>
    </submittedName>
</protein>
<evidence type="ECO:0000313" key="2">
    <source>
        <dbReference type="EMBL" id="KKS08693.1"/>
    </source>
</evidence>
<keyword evidence="1" id="KW-0812">Transmembrane</keyword>
<name>A0A0G0Z6P5_UNCC2</name>
<evidence type="ECO:0000313" key="3">
    <source>
        <dbReference type="Proteomes" id="UP000033869"/>
    </source>
</evidence>